<feature type="domain" description="Sigma-54 factor interaction" evidence="5">
    <location>
        <begin position="16"/>
        <end position="245"/>
    </location>
</feature>
<dbReference type="InterPro" id="IPR025662">
    <property type="entry name" value="Sigma_54_int_dom_ATP-bd_1"/>
</dbReference>
<evidence type="ECO:0000256" key="4">
    <source>
        <dbReference type="ARBA" id="ARBA00023163"/>
    </source>
</evidence>
<dbReference type="Proteomes" id="UP000288096">
    <property type="component" value="Unassembled WGS sequence"/>
</dbReference>
<dbReference type="Gene3D" id="3.40.50.300">
    <property type="entry name" value="P-loop containing nucleotide triphosphate hydrolases"/>
    <property type="match status" value="1"/>
</dbReference>
<dbReference type="AlphaFoldDB" id="A0A401G2S6"/>
<dbReference type="Gene3D" id="1.10.8.60">
    <property type="match status" value="1"/>
</dbReference>
<dbReference type="GO" id="GO:0006355">
    <property type="term" value="P:regulation of DNA-templated transcription"/>
    <property type="evidence" value="ECO:0007669"/>
    <property type="project" value="InterPro"/>
</dbReference>
<keyword evidence="2" id="KW-0067">ATP-binding</keyword>
<dbReference type="InterPro" id="IPR003593">
    <property type="entry name" value="AAA+_ATPase"/>
</dbReference>
<dbReference type="InterPro" id="IPR002078">
    <property type="entry name" value="Sigma_54_int"/>
</dbReference>
<organism evidence="6 7">
    <name type="scientific">Desulfonema ishimotonii</name>
    <dbReference type="NCBI Taxonomy" id="45657"/>
    <lineage>
        <taxon>Bacteria</taxon>
        <taxon>Pseudomonadati</taxon>
        <taxon>Thermodesulfobacteriota</taxon>
        <taxon>Desulfobacteria</taxon>
        <taxon>Desulfobacterales</taxon>
        <taxon>Desulfococcaceae</taxon>
        <taxon>Desulfonema</taxon>
    </lineage>
</organism>
<dbReference type="Pfam" id="PF02954">
    <property type="entry name" value="HTH_8"/>
    <property type="match status" value="1"/>
</dbReference>
<protein>
    <submittedName>
        <fullName evidence="6">Sigma-54-dependent Fis family transcriptional re gulator</fullName>
    </submittedName>
</protein>
<dbReference type="InterPro" id="IPR027417">
    <property type="entry name" value="P-loop_NTPase"/>
</dbReference>
<dbReference type="PROSITE" id="PS00688">
    <property type="entry name" value="SIGMA54_INTERACT_3"/>
    <property type="match status" value="1"/>
</dbReference>
<dbReference type="SMART" id="SM00382">
    <property type="entry name" value="AAA"/>
    <property type="match status" value="1"/>
</dbReference>
<dbReference type="Gene3D" id="1.10.10.60">
    <property type="entry name" value="Homeodomain-like"/>
    <property type="match status" value="1"/>
</dbReference>
<dbReference type="SUPFAM" id="SSF52540">
    <property type="entry name" value="P-loop containing nucleoside triphosphate hydrolases"/>
    <property type="match status" value="1"/>
</dbReference>
<dbReference type="PROSITE" id="PS50045">
    <property type="entry name" value="SIGMA54_INTERACT_4"/>
    <property type="match status" value="1"/>
</dbReference>
<dbReference type="SUPFAM" id="SSF46689">
    <property type="entry name" value="Homeodomain-like"/>
    <property type="match status" value="1"/>
</dbReference>
<dbReference type="EMBL" id="BEXT01000001">
    <property type="protein sequence ID" value="GBC63552.1"/>
    <property type="molecule type" value="Genomic_DNA"/>
</dbReference>
<name>A0A401G2S6_9BACT</name>
<dbReference type="RefSeq" id="WP_124330607.1">
    <property type="nucleotide sequence ID" value="NZ_BEXT01000001.1"/>
</dbReference>
<keyword evidence="7" id="KW-1185">Reference proteome</keyword>
<dbReference type="PANTHER" id="PTHR32071">
    <property type="entry name" value="TRANSCRIPTIONAL REGULATORY PROTEIN"/>
    <property type="match status" value="1"/>
</dbReference>
<evidence type="ECO:0000256" key="1">
    <source>
        <dbReference type="ARBA" id="ARBA00022741"/>
    </source>
</evidence>
<gene>
    <name evidence="6" type="ORF">DENIS_4550</name>
</gene>
<evidence type="ECO:0000313" key="7">
    <source>
        <dbReference type="Proteomes" id="UP000288096"/>
    </source>
</evidence>
<dbReference type="InterPro" id="IPR002197">
    <property type="entry name" value="HTH_Fis"/>
</dbReference>
<dbReference type="InterPro" id="IPR009057">
    <property type="entry name" value="Homeodomain-like_sf"/>
</dbReference>
<reference evidence="7" key="2">
    <citation type="submission" date="2019-01" db="EMBL/GenBank/DDBJ databases">
        <title>Genome sequence of Desulfonema ishimotonii strain Tokyo 01.</title>
        <authorList>
            <person name="Fukui M."/>
        </authorList>
    </citation>
    <scope>NUCLEOTIDE SEQUENCE [LARGE SCALE GENOMIC DNA]</scope>
    <source>
        <strain evidence="7">Tokyo 01</strain>
    </source>
</reference>
<dbReference type="GO" id="GO:0043565">
    <property type="term" value="F:sequence-specific DNA binding"/>
    <property type="evidence" value="ECO:0007669"/>
    <property type="project" value="InterPro"/>
</dbReference>
<dbReference type="PRINTS" id="PR01590">
    <property type="entry name" value="HTHFIS"/>
</dbReference>
<dbReference type="Pfam" id="PF25601">
    <property type="entry name" value="AAA_lid_14"/>
    <property type="match status" value="1"/>
</dbReference>
<evidence type="ECO:0000256" key="3">
    <source>
        <dbReference type="ARBA" id="ARBA00023015"/>
    </source>
</evidence>
<dbReference type="Pfam" id="PF00158">
    <property type="entry name" value="Sigma54_activat"/>
    <property type="match status" value="1"/>
</dbReference>
<evidence type="ECO:0000259" key="5">
    <source>
        <dbReference type="PROSITE" id="PS50045"/>
    </source>
</evidence>
<comment type="caution">
    <text evidence="6">The sequence shown here is derived from an EMBL/GenBank/DDBJ whole genome shotgun (WGS) entry which is preliminary data.</text>
</comment>
<proteinExistence type="predicted"/>
<dbReference type="CDD" id="cd00009">
    <property type="entry name" value="AAA"/>
    <property type="match status" value="1"/>
</dbReference>
<evidence type="ECO:0000313" key="6">
    <source>
        <dbReference type="EMBL" id="GBC63552.1"/>
    </source>
</evidence>
<dbReference type="FunFam" id="3.40.50.300:FF:000006">
    <property type="entry name" value="DNA-binding transcriptional regulator NtrC"/>
    <property type="match status" value="1"/>
</dbReference>
<accession>A0A401G2S6</accession>
<dbReference type="PROSITE" id="PS00675">
    <property type="entry name" value="SIGMA54_INTERACT_1"/>
    <property type="match status" value="1"/>
</dbReference>
<keyword evidence="1" id="KW-0547">Nucleotide-binding</keyword>
<dbReference type="OrthoDB" id="9763792at2"/>
<evidence type="ECO:0000256" key="2">
    <source>
        <dbReference type="ARBA" id="ARBA00022840"/>
    </source>
</evidence>
<keyword evidence="3" id="KW-0805">Transcription regulation</keyword>
<reference evidence="7" key="1">
    <citation type="submission" date="2017-11" db="EMBL/GenBank/DDBJ databases">
        <authorList>
            <person name="Watanabe M."/>
            <person name="Kojima H."/>
        </authorList>
    </citation>
    <scope>NUCLEOTIDE SEQUENCE [LARGE SCALE GENOMIC DNA]</scope>
    <source>
        <strain evidence="7">Tokyo 01</strain>
    </source>
</reference>
<dbReference type="InterPro" id="IPR025944">
    <property type="entry name" value="Sigma_54_int_dom_CS"/>
</dbReference>
<keyword evidence="4" id="KW-0804">Transcription</keyword>
<dbReference type="GO" id="GO:0005524">
    <property type="term" value="F:ATP binding"/>
    <property type="evidence" value="ECO:0007669"/>
    <property type="project" value="UniProtKB-KW"/>
</dbReference>
<sequence length="320" mass="35600">MQTAHQTREKSDFHGMIGRSDSMRRVYDLIGRFAGMDNNVLITGETGTGKELVARALHEAGSRAGNALIRVNCAALSESLIESEFFGHTAGAFTDAAGDRAGYFEAVGGGTIFLDEIAELSRRSQAKLLHVLDRKMFERVGDSRTERFDVRIIGATNADLKTYVREGKLREDFCFRLREFSIRLPPLRDHMEDILLLADHFVRQAGRGKEGPITGISDEVRELLMGYAWPGNVRQLKNIISFACAICPSGELTTDYLPGGFPESEDRPDAEQKPAPAMVRKMLVDALEANRWNKSRAARWLGMGRSTLYRKLAEFGITAP</sequence>
<dbReference type="InterPro" id="IPR058031">
    <property type="entry name" value="AAA_lid_NorR"/>
</dbReference>